<name>M9RUG5_9RHOB</name>
<dbReference type="STRING" id="391616.OA238_c42590"/>
<gene>
    <name evidence="2" type="ORF">OA238_c42590</name>
</gene>
<evidence type="ECO:0000313" key="2">
    <source>
        <dbReference type="EMBL" id="AGI74166.1"/>
    </source>
</evidence>
<dbReference type="InterPro" id="IPR022625">
    <property type="entry name" value="TypeI_RM_Rsu_C"/>
</dbReference>
<dbReference type="EMBL" id="CP003742">
    <property type="protein sequence ID" value="AGI74166.1"/>
    <property type="molecule type" value="Genomic_DNA"/>
</dbReference>
<evidence type="ECO:0000313" key="3">
    <source>
        <dbReference type="Proteomes" id="UP000004688"/>
    </source>
</evidence>
<dbReference type="Proteomes" id="UP000004688">
    <property type="component" value="Chromosome"/>
</dbReference>
<accession>M9RUG5</accession>
<evidence type="ECO:0000259" key="1">
    <source>
        <dbReference type="Pfam" id="PF12008"/>
    </source>
</evidence>
<organism evidence="2 3">
    <name type="scientific">Octadecabacter arcticus 238</name>
    <dbReference type="NCBI Taxonomy" id="391616"/>
    <lineage>
        <taxon>Bacteria</taxon>
        <taxon>Pseudomonadati</taxon>
        <taxon>Pseudomonadota</taxon>
        <taxon>Alphaproteobacteria</taxon>
        <taxon>Rhodobacterales</taxon>
        <taxon>Roseobacteraceae</taxon>
        <taxon>Octadecabacter</taxon>
    </lineage>
</organism>
<dbReference type="Pfam" id="PF12008">
    <property type="entry name" value="EcoR124_C"/>
    <property type="match status" value="1"/>
</dbReference>
<dbReference type="AlphaFoldDB" id="M9RUG5"/>
<proteinExistence type="predicted"/>
<protein>
    <recommendedName>
        <fullName evidence="1">Type I restriction enzyme R protein C-terminal domain-containing protein</fullName>
    </recommendedName>
</protein>
<keyword evidence="3" id="KW-1185">Reference proteome</keyword>
<dbReference type="KEGG" id="oar:OA238_c42590"/>
<sequence length="86" mass="9781">MGAEFDNYWEAQKQSALVTLSQDEGLKGEALDKVLANYLFTEKTPMRDDVIGIMETRPALRERRSVADRVIEKIKAFVETFVEGVD</sequence>
<dbReference type="HOGENOM" id="CLU_2494850_0_0_5"/>
<dbReference type="eggNOG" id="COG0610">
    <property type="taxonomic scope" value="Bacteria"/>
</dbReference>
<feature type="domain" description="Type I restriction enzyme R protein C-terminal" evidence="1">
    <location>
        <begin position="3"/>
        <end position="81"/>
    </location>
</feature>
<reference evidence="2 3" key="1">
    <citation type="journal article" date="2013" name="PLoS ONE">
        <title>Poles Apart: Arctic and Antarctic Octadecabacter strains Share High Genome Plasticity and a New Type of Xanthorhodopsin.</title>
        <authorList>
            <person name="Vollmers J."/>
            <person name="Voget S."/>
            <person name="Dietrich S."/>
            <person name="Gollnow K."/>
            <person name="Smits M."/>
            <person name="Meyer K."/>
            <person name="Brinkhoff T."/>
            <person name="Simon M."/>
            <person name="Daniel R."/>
        </authorList>
    </citation>
    <scope>NUCLEOTIDE SEQUENCE [LARGE SCALE GENOMIC DNA]</scope>
    <source>
        <strain evidence="2 3">238</strain>
    </source>
</reference>
<dbReference type="RefSeq" id="WP_015497132.1">
    <property type="nucleotide sequence ID" value="NC_020908.1"/>
</dbReference>